<dbReference type="AlphaFoldDB" id="A0A6A5YS77"/>
<dbReference type="EMBL" id="ML977340">
    <property type="protein sequence ID" value="KAF2109850.1"/>
    <property type="molecule type" value="Genomic_DNA"/>
</dbReference>
<proteinExistence type="predicted"/>
<evidence type="ECO:0000313" key="2">
    <source>
        <dbReference type="EMBL" id="KAF2109850.1"/>
    </source>
</evidence>
<evidence type="ECO:0000313" key="3">
    <source>
        <dbReference type="Proteomes" id="UP000799770"/>
    </source>
</evidence>
<dbReference type="OrthoDB" id="40579at2759"/>
<name>A0A6A5YS77_9PLEO</name>
<keyword evidence="3" id="KW-1185">Reference proteome</keyword>
<protein>
    <submittedName>
        <fullName evidence="2">Uncharacterized protein</fullName>
    </submittedName>
</protein>
<evidence type="ECO:0000256" key="1">
    <source>
        <dbReference type="SAM" id="MobiDB-lite"/>
    </source>
</evidence>
<accession>A0A6A5YS77</accession>
<organism evidence="2 3">
    <name type="scientific">Lophiotrema nucula</name>
    <dbReference type="NCBI Taxonomy" id="690887"/>
    <lineage>
        <taxon>Eukaryota</taxon>
        <taxon>Fungi</taxon>
        <taxon>Dikarya</taxon>
        <taxon>Ascomycota</taxon>
        <taxon>Pezizomycotina</taxon>
        <taxon>Dothideomycetes</taxon>
        <taxon>Pleosporomycetidae</taxon>
        <taxon>Pleosporales</taxon>
        <taxon>Lophiotremataceae</taxon>
        <taxon>Lophiotrema</taxon>
    </lineage>
</organism>
<dbReference type="Proteomes" id="UP000799770">
    <property type="component" value="Unassembled WGS sequence"/>
</dbReference>
<feature type="region of interest" description="Disordered" evidence="1">
    <location>
        <begin position="131"/>
        <end position="196"/>
    </location>
</feature>
<reference evidence="2" key="1">
    <citation type="journal article" date="2020" name="Stud. Mycol.">
        <title>101 Dothideomycetes genomes: a test case for predicting lifestyles and emergence of pathogens.</title>
        <authorList>
            <person name="Haridas S."/>
            <person name="Albert R."/>
            <person name="Binder M."/>
            <person name="Bloem J."/>
            <person name="Labutti K."/>
            <person name="Salamov A."/>
            <person name="Andreopoulos B."/>
            <person name="Baker S."/>
            <person name="Barry K."/>
            <person name="Bills G."/>
            <person name="Bluhm B."/>
            <person name="Cannon C."/>
            <person name="Castanera R."/>
            <person name="Culley D."/>
            <person name="Daum C."/>
            <person name="Ezra D."/>
            <person name="Gonzalez J."/>
            <person name="Henrissat B."/>
            <person name="Kuo A."/>
            <person name="Liang C."/>
            <person name="Lipzen A."/>
            <person name="Lutzoni F."/>
            <person name="Magnuson J."/>
            <person name="Mondo S."/>
            <person name="Nolan M."/>
            <person name="Ohm R."/>
            <person name="Pangilinan J."/>
            <person name="Park H.-J."/>
            <person name="Ramirez L."/>
            <person name="Alfaro M."/>
            <person name="Sun H."/>
            <person name="Tritt A."/>
            <person name="Yoshinaga Y."/>
            <person name="Zwiers L.-H."/>
            <person name="Turgeon B."/>
            <person name="Goodwin S."/>
            <person name="Spatafora J."/>
            <person name="Crous P."/>
            <person name="Grigoriev I."/>
        </authorList>
    </citation>
    <scope>NUCLEOTIDE SEQUENCE</scope>
    <source>
        <strain evidence="2">CBS 627.86</strain>
    </source>
</reference>
<feature type="compositionally biased region" description="Polar residues" evidence="1">
    <location>
        <begin position="135"/>
        <end position="170"/>
    </location>
</feature>
<gene>
    <name evidence="2" type="ORF">BDV96DRAFT_651425</name>
</gene>
<sequence>MSHMDMTAASKLHQQPNFPGMPMYPSLHGYTPQIVDEYYSDYSSPEPSMGIFGPPTTKNTFLNTGRLTPRTPESFTFNEQLPVTDPYHQYANVQTWSDDGNMPIGLGLDGEMPDMMLTEPDMRLWTPELDDPTTAIGTTQAFDSPLSQSPTSLGVWQEQSLSVSPPQLSHTRAVPSLSESSAQDFESDDTSDDSWNHFRINSNEMGMTKPSVSGVFMDTIRMHPTHPQWEDVILPRSSTL</sequence>